<feature type="compositionally biased region" description="Polar residues" evidence="2">
    <location>
        <begin position="458"/>
        <end position="469"/>
    </location>
</feature>
<dbReference type="InParanoid" id="A0A067N8E2"/>
<evidence type="ECO:0000256" key="2">
    <source>
        <dbReference type="SAM" id="MobiDB-lite"/>
    </source>
</evidence>
<name>A0A067N8E2_PLEO1</name>
<evidence type="ECO:0000256" key="1">
    <source>
        <dbReference type="ARBA" id="ARBA00022553"/>
    </source>
</evidence>
<dbReference type="HOGENOM" id="CLU_022330_0_0_1"/>
<dbReference type="Pfam" id="PF08729">
    <property type="entry name" value="HUN"/>
    <property type="match status" value="1"/>
</dbReference>
<dbReference type="VEuPathDB" id="FungiDB:PLEOSDRAFT_1059265"/>
<feature type="domain" description="Hpc2-related" evidence="3">
    <location>
        <begin position="148"/>
        <end position="194"/>
    </location>
</feature>
<feature type="compositionally biased region" description="Polar residues" evidence="2">
    <location>
        <begin position="26"/>
        <end position="35"/>
    </location>
</feature>
<dbReference type="InterPro" id="IPR014840">
    <property type="entry name" value="HRD"/>
</dbReference>
<feature type="region of interest" description="Disordered" evidence="2">
    <location>
        <begin position="418"/>
        <end position="475"/>
    </location>
</feature>
<dbReference type="AlphaFoldDB" id="A0A067N8E2"/>
<dbReference type="STRING" id="1137138.A0A067N8E2"/>
<gene>
    <name evidence="5" type="ORF">PLEOSDRAFT_1059265</name>
</gene>
<feature type="compositionally biased region" description="Pro residues" evidence="2">
    <location>
        <begin position="74"/>
        <end position="87"/>
    </location>
</feature>
<feature type="compositionally biased region" description="Pro residues" evidence="2">
    <location>
        <begin position="40"/>
        <end position="52"/>
    </location>
</feature>
<dbReference type="Pfam" id="PF14075">
    <property type="entry name" value="UBN_AB"/>
    <property type="match status" value="1"/>
</dbReference>
<feature type="compositionally biased region" description="Low complexity" evidence="2">
    <location>
        <begin position="53"/>
        <end position="65"/>
    </location>
</feature>
<evidence type="ECO:0000313" key="6">
    <source>
        <dbReference type="Proteomes" id="UP000027073"/>
    </source>
</evidence>
<evidence type="ECO:0000259" key="3">
    <source>
        <dbReference type="Pfam" id="PF08729"/>
    </source>
</evidence>
<feature type="domain" description="Ubinuclein middle" evidence="4">
    <location>
        <begin position="290"/>
        <end position="543"/>
    </location>
</feature>
<evidence type="ECO:0000259" key="4">
    <source>
        <dbReference type="Pfam" id="PF14075"/>
    </source>
</evidence>
<sequence length="559" mass="61440">MPATGADVLVVPDDVHIVDDNNSAITISSRAQSPVNLPIVLPPPEQHPPPSKPSSSSSKVVSAKPKSVRHKPRTPSPSPPPPPPQPPRQTIRLDIKLGGPSNYEVDISSLSKETGQRPPTPIPVKRDTSESEGDDDEKIKDGLRPPRKRKKKTLAAEYYDVNDPFIDDSELAIDERTYFAQTKQQGFYVSSGEVALLKDKSPKKQKAKKGNHTDPSTSTQHRALASIKTDGTKDAPIALVSDAEDELGTPRNKPVPSIGSVGLLGHTLVKGKRHLTVMEGGKKKKMIDVETFHPDLQESFKTLKQAIANEDWGQKGKFPPSIKPLLNSIAVQAIQLDQYDDYFFALMPELFPYNKFTMTKLIKRTVFIDHCKLLTDRQDELLAELADLAKAGFAKAEEEYERTLSQWAQRQEQLRVETELGRGSSAGAGSGEQPSRPPTEDPEPPTHDMEVDGPPPSQVDTSGAGTSAKENAPTKRYKLSDAMKLIIWQLVSISNELCRLENEKNAFENSMATVSEQGLRKSVYQKVVAAFPPGWMTSGQVSREVSVMKKKLEKEAADG</sequence>
<proteinExistence type="predicted"/>
<dbReference type="InterPro" id="IPR026947">
    <property type="entry name" value="UBN_middle_dom"/>
</dbReference>
<keyword evidence="1" id="KW-0597">Phosphoprotein</keyword>
<dbReference type="Proteomes" id="UP000027073">
    <property type="component" value="Unassembled WGS sequence"/>
</dbReference>
<reference evidence="6" key="1">
    <citation type="journal article" date="2014" name="Proc. Natl. Acad. Sci. U.S.A.">
        <title>Extensive sampling of basidiomycete genomes demonstrates inadequacy of the white-rot/brown-rot paradigm for wood decay fungi.</title>
        <authorList>
            <person name="Riley R."/>
            <person name="Salamov A.A."/>
            <person name="Brown D.W."/>
            <person name="Nagy L.G."/>
            <person name="Floudas D."/>
            <person name="Held B.W."/>
            <person name="Levasseur A."/>
            <person name="Lombard V."/>
            <person name="Morin E."/>
            <person name="Otillar R."/>
            <person name="Lindquist E.A."/>
            <person name="Sun H."/>
            <person name="LaButti K.M."/>
            <person name="Schmutz J."/>
            <person name="Jabbour D."/>
            <person name="Luo H."/>
            <person name="Baker S.E."/>
            <person name="Pisabarro A.G."/>
            <person name="Walton J.D."/>
            <person name="Blanchette R.A."/>
            <person name="Henrissat B."/>
            <person name="Martin F."/>
            <person name="Cullen D."/>
            <person name="Hibbett D.S."/>
            <person name="Grigoriev I.V."/>
        </authorList>
    </citation>
    <scope>NUCLEOTIDE SEQUENCE [LARGE SCALE GENOMIC DNA]</scope>
    <source>
        <strain evidence="6">PC15</strain>
    </source>
</reference>
<dbReference type="EMBL" id="KL198012">
    <property type="protein sequence ID" value="KDQ24124.1"/>
    <property type="molecule type" value="Genomic_DNA"/>
</dbReference>
<evidence type="ECO:0000313" key="5">
    <source>
        <dbReference type="EMBL" id="KDQ24124.1"/>
    </source>
</evidence>
<dbReference type="OrthoDB" id="5576775at2759"/>
<organism evidence="5 6">
    <name type="scientific">Pleurotus ostreatus (strain PC15)</name>
    <name type="common">Oyster mushroom</name>
    <dbReference type="NCBI Taxonomy" id="1137138"/>
    <lineage>
        <taxon>Eukaryota</taxon>
        <taxon>Fungi</taxon>
        <taxon>Dikarya</taxon>
        <taxon>Basidiomycota</taxon>
        <taxon>Agaricomycotina</taxon>
        <taxon>Agaricomycetes</taxon>
        <taxon>Agaricomycetidae</taxon>
        <taxon>Agaricales</taxon>
        <taxon>Pleurotineae</taxon>
        <taxon>Pleurotaceae</taxon>
        <taxon>Pleurotus</taxon>
    </lineage>
</organism>
<evidence type="ECO:0008006" key="7">
    <source>
        <dbReference type="Google" id="ProtNLM"/>
    </source>
</evidence>
<protein>
    <recommendedName>
        <fullName evidence="7">Ubinuclein middle domain-containing protein</fullName>
    </recommendedName>
</protein>
<feature type="region of interest" description="Disordered" evidence="2">
    <location>
        <begin position="199"/>
        <end position="221"/>
    </location>
</feature>
<accession>A0A067N8E2</accession>
<feature type="region of interest" description="Disordered" evidence="2">
    <location>
        <begin position="26"/>
        <end position="152"/>
    </location>
</feature>